<dbReference type="SUPFAM" id="SSF52091">
    <property type="entry name" value="SpoIIaa-like"/>
    <property type="match status" value="1"/>
</dbReference>
<dbReference type="CDD" id="cd07043">
    <property type="entry name" value="STAS_anti-anti-sigma_factors"/>
    <property type="match status" value="1"/>
</dbReference>
<name>A0A1D2QS84_9GAMM</name>
<reference evidence="2 3" key="1">
    <citation type="journal article" date="2016" name="Appl. Environ. Microbiol.">
        <title>Lack of Overt Genome Reduction in the Bryostatin-Producing Bryozoan Symbiont "Candidatus Endobugula sertula".</title>
        <authorList>
            <person name="Miller I.J."/>
            <person name="Vanee N."/>
            <person name="Fong S.S."/>
            <person name="Lim-Fong G.E."/>
            <person name="Kwan J.C."/>
        </authorList>
    </citation>
    <scope>NUCLEOTIDE SEQUENCE [LARGE SCALE GENOMIC DNA]</scope>
    <source>
        <strain evidence="2">AB1-4</strain>
    </source>
</reference>
<dbReference type="STRING" id="62101.AB835_03700"/>
<dbReference type="AlphaFoldDB" id="A0A1D2QS84"/>
<protein>
    <submittedName>
        <fullName evidence="2">Anti-anti-sigma factor</fullName>
    </submittedName>
</protein>
<comment type="caution">
    <text evidence="2">The sequence shown here is derived from an EMBL/GenBank/DDBJ whole genome shotgun (WGS) entry which is preliminary data.</text>
</comment>
<evidence type="ECO:0000313" key="3">
    <source>
        <dbReference type="Proteomes" id="UP000242502"/>
    </source>
</evidence>
<dbReference type="Proteomes" id="UP000242502">
    <property type="component" value="Unassembled WGS sequence"/>
</dbReference>
<dbReference type="Pfam" id="PF01740">
    <property type="entry name" value="STAS"/>
    <property type="match status" value="1"/>
</dbReference>
<feature type="domain" description="STAS" evidence="1">
    <location>
        <begin position="7"/>
        <end position="101"/>
    </location>
</feature>
<evidence type="ECO:0000313" key="2">
    <source>
        <dbReference type="EMBL" id="ODS24414.1"/>
    </source>
</evidence>
<dbReference type="PIRSF" id="PIRSF029548">
    <property type="entry name" value="UCP029548"/>
    <property type="match status" value="1"/>
</dbReference>
<dbReference type="Gene3D" id="3.30.750.24">
    <property type="entry name" value="STAS domain"/>
    <property type="match status" value="1"/>
</dbReference>
<evidence type="ECO:0000259" key="1">
    <source>
        <dbReference type="PROSITE" id="PS50801"/>
    </source>
</evidence>
<sequence>MPDVLPGQILVADHQGIYVIKMVGDVRLTLCVSFDQYIQTLFQNNDLCTIVFDLSAVQGLDSTTLGFIAKVAIKSQTIKHIQPVIISDNQDILRLLSSIGIDSVCQIIGTLAENYCCSKEFSNLALCDDEERLVREKVLEAHRVLMSLNELNRKTFKDLVKTLEEGI</sequence>
<proteinExistence type="predicted"/>
<dbReference type="InterPro" id="IPR002645">
    <property type="entry name" value="STAS_dom"/>
</dbReference>
<gene>
    <name evidence="2" type="ORF">AB835_03700</name>
</gene>
<accession>A0A1D2QS84</accession>
<organism evidence="2 3">
    <name type="scientific">Candidatus Endobugula sertula</name>
    <name type="common">Bugula neritina bacterial symbiont</name>
    <dbReference type="NCBI Taxonomy" id="62101"/>
    <lineage>
        <taxon>Bacteria</taxon>
        <taxon>Pseudomonadati</taxon>
        <taxon>Pseudomonadota</taxon>
        <taxon>Gammaproteobacteria</taxon>
        <taxon>Cellvibrionales</taxon>
        <taxon>Cellvibrionaceae</taxon>
        <taxon>Candidatus Endobugula</taxon>
    </lineage>
</organism>
<dbReference type="EMBL" id="MDLC01000009">
    <property type="protein sequence ID" value="ODS24414.1"/>
    <property type="molecule type" value="Genomic_DNA"/>
</dbReference>
<dbReference type="InterPro" id="IPR014557">
    <property type="entry name" value="UCP029548_STAS-type"/>
</dbReference>
<dbReference type="InterPro" id="IPR036513">
    <property type="entry name" value="STAS_dom_sf"/>
</dbReference>
<dbReference type="PROSITE" id="PS50801">
    <property type="entry name" value="STAS"/>
    <property type="match status" value="1"/>
</dbReference>